<reference evidence="5" key="1">
    <citation type="journal article" date="2001" name="Appl. Environ. Microbiol.">
        <title>Sequence analysis of a 101-kilobase plasmid required for agar degradation by a Microscilla isolate.</title>
        <authorList>
            <person name="Zhong Z."/>
            <person name="Toukdarian A."/>
            <person name="Helinski D."/>
            <person name="Knauf V."/>
            <person name="Sykes S."/>
            <person name="Wilkinson J.E."/>
            <person name="O'Bryne C."/>
            <person name="Shea T."/>
            <person name="DeLoughery C."/>
            <person name="Caspi R."/>
        </authorList>
    </citation>
    <scope>NUCLEOTIDE SEQUENCE</scope>
    <source>
        <strain evidence="5">PRE1</strain>
        <plasmid evidence="5">pSD15</plasmid>
    </source>
</reference>
<geneLocation type="plasmid" evidence="5">
    <name>pSD15</name>
</geneLocation>
<dbReference type="SMART" id="SM00382">
    <property type="entry name" value="AAA"/>
    <property type="match status" value="1"/>
</dbReference>
<keyword evidence="3" id="KW-0067">ATP-binding</keyword>
<proteinExistence type="inferred from homology"/>
<dbReference type="PANTHER" id="PTHR30050:SF4">
    <property type="entry name" value="ATP-BINDING PROTEIN RV3427C IN INSERTION SEQUENCE-RELATED"/>
    <property type="match status" value="1"/>
</dbReference>
<evidence type="ECO:0000256" key="2">
    <source>
        <dbReference type="ARBA" id="ARBA00022741"/>
    </source>
</evidence>
<evidence type="ECO:0000313" key="5">
    <source>
        <dbReference type="EMBL" id="AAK62882.1"/>
    </source>
</evidence>
<evidence type="ECO:0000256" key="3">
    <source>
        <dbReference type="ARBA" id="ARBA00022840"/>
    </source>
</evidence>
<dbReference type="PIRSF" id="PIRSF003073">
    <property type="entry name" value="DNAC_TnpB_IstB"/>
    <property type="match status" value="1"/>
</dbReference>
<sequence>MPISVEPAITNEIFKTNKYMNNTQTCEKLRAMRLQAMAELHEQYLASNQNASVTTDEYLALLTDHQWEARQHQKSSRLLKQAHFKQRISLEEINYAQQRNLDKNMFQRLATLDFIAKKENLIITGPSGLGKSFMSQALGHQACMEEYKVLYQNTGRMLKKLKLAKVDGTYLKELRKINHVHLLILDDFGLQAMDNQARETMLDIIDERYQQQSTIITSQIPVSAWYDVIGEGTIADAILDRLVNSSHRIDLKGESMRKLKVL</sequence>
<keyword evidence="2" id="KW-0547">Nucleotide-binding</keyword>
<dbReference type="NCBIfam" id="NF038214">
    <property type="entry name" value="IS21_help_AAA"/>
    <property type="match status" value="1"/>
</dbReference>
<dbReference type="PANTHER" id="PTHR30050">
    <property type="entry name" value="CHROMOSOMAL REPLICATION INITIATOR PROTEIN DNAA"/>
    <property type="match status" value="1"/>
</dbReference>
<dbReference type="CDD" id="cd00009">
    <property type="entry name" value="AAA"/>
    <property type="match status" value="1"/>
</dbReference>
<protein>
    <submittedName>
        <fullName evidence="5">MS160, putative transposase</fullName>
    </submittedName>
</protein>
<dbReference type="AlphaFoldDB" id="Q93P71"/>
<organism evidence="5">
    <name type="scientific">Microscilla sp. PRE1</name>
    <dbReference type="NCBI Taxonomy" id="155537"/>
    <lineage>
        <taxon>Bacteria</taxon>
        <taxon>Pseudomonadati</taxon>
        <taxon>Bacteroidota</taxon>
        <taxon>Cytophagia</taxon>
        <taxon>Cytophagales</taxon>
        <taxon>Microscillaceae</taxon>
        <taxon>Microscilla</taxon>
    </lineage>
</organism>
<dbReference type="InterPro" id="IPR027417">
    <property type="entry name" value="P-loop_NTPase"/>
</dbReference>
<dbReference type="GO" id="GO:0005524">
    <property type="term" value="F:ATP binding"/>
    <property type="evidence" value="ECO:0007669"/>
    <property type="project" value="UniProtKB-KW"/>
</dbReference>
<accession>Q93P71</accession>
<dbReference type="Pfam" id="PF01695">
    <property type="entry name" value="IstB_IS21"/>
    <property type="match status" value="1"/>
</dbReference>
<dbReference type="InterPro" id="IPR047661">
    <property type="entry name" value="IstB"/>
</dbReference>
<dbReference type="SUPFAM" id="SSF52540">
    <property type="entry name" value="P-loop containing nucleoside triphosphate hydrolases"/>
    <property type="match status" value="1"/>
</dbReference>
<dbReference type="EMBL" id="AF339846">
    <property type="protein sequence ID" value="AAK62882.1"/>
    <property type="molecule type" value="Genomic_DNA"/>
</dbReference>
<dbReference type="InterPro" id="IPR003593">
    <property type="entry name" value="AAA+_ATPase"/>
</dbReference>
<feature type="domain" description="AAA+ ATPase" evidence="4">
    <location>
        <begin position="117"/>
        <end position="250"/>
    </location>
</feature>
<dbReference type="GO" id="GO:0006260">
    <property type="term" value="P:DNA replication"/>
    <property type="evidence" value="ECO:0007669"/>
    <property type="project" value="TreeGrafter"/>
</dbReference>
<dbReference type="Gene3D" id="3.40.50.300">
    <property type="entry name" value="P-loop containing nucleotide triphosphate hydrolases"/>
    <property type="match status" value="1"/>
</dbReference>
<comment type="similarity">
    <text evidence="1">Belongs to the IS21/IS1162 putative ATP-binding protein family.</text>
</comment>
<dbReference type="InterPro" id="IPR028350">
    <property type="entry name" value="DNAC/IstB-like"/>
</dbReference>
<dbReference type="InterPro" id="IPR002611">
    <property type="entry name" value="IstB_ATP-bd"/>
</dbReference>
<name>Q93P71_9BACT</name>
<evidence type="ECO:0000259" key="4">
    <source>
        <dbReference type="SMART" id="SM00382"/>
    </source>
</evidence>
<keyword evidence="5" id="KW-0614">Plasmid</keyword>
<evidence type="ECO:0000256" key="1">
    <source>
        <dbReference type="ARBA" id="ARBA00008059"/>
    </source>
</evidence>